<name>A0A915CL65_PARUN</name>
<keyword evidence="3" id="KW-1185">Reference proteome</keyword>
<dbReference type="Pfam" id="PF00168">
    <property type="entry name" value="C2"/>
    <property type="match status" value="2"/>
</dbReference>
<dbReference type="PROSITE" id="PS50004">
    <property type="entry name" value="C2"/>
    <property type="match status" value="1"/>
</dbReference>
<dbReference type="AlphaFoldDB" id="A0A915CL65"/>
<evidence type="ECO:0000313" key="3">
    <source>
        <dbReference type="Proteomes" id="UP000887569"/>
    </source>
</evidence>
<dbReference type="PANTHER" id="PTHR10857">
    <property type="entry name" value="COPINE"/>
    <property type="match status" value="1"/>
</dbReference>
<dbReference type="InterPro" id="IPR045052">
    <property type="entry name" value="Copine"/>
</dbReference>
<evidence type="ECO:0000259" key="2">
    <source>
        <dbReference type="PROSITE" id="PS50004"/>
    </source>
</evidence>
<dbReference type="InterPro" id="IPR036465">
    <property type="entry name" value="vWFA_dom_sf"/>
</dbReference>
<dbReference type="InterPro" id="IPR010734">
    <property type="entry name" value="Copine_C"/>
</dbReference>
<dbReference type="InterPro" id="IPR000008">
    <property type="entry name" value="C2_dom"/>
</dbReference>
<accession>A0A915CL65</accession>
<dbReference type="InterPro" id="IPR035892">
    <property type="entry name" value="C2_domain_sf"/>
</dbReference>
<dbReference type="SUPFAM" id="SSF49562">
    <property type="entry name" value="C2 domain (Calcium/lipid-binding domain, CaLB)"/>
    <property type="match status" value="2"/>
</dbReference>
<evidence type="ECO:0000313" key="4">
    <source>
        <dbReference type="WBParaSite" id="PgR301_g001_t01"/>
    </source>
</evidence>
<dbReference type="Proteomes" id="UP000887569">
    <property type="component" value="Unplaced"/>
</dbReference>
<organism evidence="3 4">
    <name type="scientific">Parascaris univalens</name>
    <name type="common">Nematode worm</name>
    <dbReference type="NCBI Taxonomy" id="6257"/>
    <lineage>
        <taxon>Eukaryota</taxon>
        <taxon>Metazoa</taxon>
        <taxon>Ecdysozoa</taxon>
        <taxon>Nematoda</taxon>
        <taxon>Chromadorea</taxon>
        <taxon>Rhabditida</taxon>
        <taxon>Spirurina</taxon>
        <taxon>Ascaridomorpha</taxon>
        <taxon>Ascaridoidea</taxon>
        <taxon>Ascarididae</taxon>
        <taxon>Parascaris</taxon>
    </lineage>
</organism>
<dbReference type="SMART" id="SM00239">
    <property type="entry name" value="C2"/>
    <property type="match status" value="2"/>
</dbReference>
<dbReference type="SMART" id="SM00327">
    <property type="entry name" value="VWA"/>
    <property type="match status" value="1"/>
</dbReference>
<dbReference type="InterPro" id="IPR002035">
    <property type="entry name" value="VWF_A"/>
</dbReference>
<dbReference type="GO" id="GO:0005886">
    <property type="term" value="C:plasma membrane"/>
    <property type="evidence" value="ECO:0007669"/>
    <property type="project" value="TreeGrafter"/>
</dbReference>
<reference evidence="4 5" key="1">
    <citation type="submission" date="2022-11" db="UniProtKB">
        <authorList>
            <consortium name="WormBaseParasite"/>
        </authorList>
    </citation>
    <scope>IDENTIFICATION</scope>
</reference>
<sequence length="475" mass="52769">MATQQLEILLSCRDLPLEAFSGVRVAVFSCLYVGSTFIEIGQTETVVNNLNPTFARNFFVNYHFENSERLRFVVYRIDGNSEKILMSLAQLECSLGEVLSRGGSTQLPFDPVKGRTAGVLNVHIGSSHIAAQAVRLQFCGRHISSPLDHCPLNTYFMMLLSPEGAKRQLLYKSESIADKNPTWKSFVIPLSHFTCPSTSTCSIEVDVYNYVANAEDKLIGKFSTSLDHLLRGTGPINTYKLLTSDRRKKDHTSMELLNVIQIACNSFLDFIRSGTQIHFSVAVDFTASNGNPLDPSSLHYIHPHKFNPYMTALCSVSSVIEKYNRHGRIAAFGFGAQTPPDFRVSHLFFMNGDAHDPHVSGVDGLMNAYRSSLLAVRPYAPTDFSEVIYHVFKFGAAANRQTSSEHYFVLLIVTDGCVTEPKKTLDAIVECSYLPISIVIVGVGRRDYSPMETLMSPTLKSSSSGRTLQRDIVTF</sequence>
<dbReference type="GO" id="GO:0005544">
    <property type="term" value="F:calcium-dependent phospholipid binding"/>
    <property type="evidence" value="ECO:0007669"/>
    <property type="project" value="InterPro"/>
</dbReference>
<comment type="similarity">
    <text evidence="1">Belongs to the copine family.</text>
</comment>
<feature type="domain" description="C2" evidence="2">
    <location>
        <begin position="1"/>
        <end position="109"/>
    </location>
</feature>
<evidence type="ECO:0000256" key="1">
    <source>
        <dbReference type="ARBA" id="ARBA00009048"/>
    </source>
</evidence>
<dbReference type="PANTHER" id="PTHR10857:SF111">
    <property type="entry name" value="VWFA DOMAIN-CONTAINING PROTEIN"/>
    <property type="match status" value="1"/>
</dbReference>
<dbReference type="Pfam" id="PF07002">
    <property type="entry name" value="Copine"/>
    <property type="match status" value="1"/>
</dbReference>
<evidence type="ECO:0000313" key="5">
    <source>
        <dbReference type="WBParaSite" id="PgR301_g001_t02"/>
    </source>
</evidence>
<dbReference type="WBParaSite" id="PgR301_g001_t01">
    <property type="protein sequence ID" value="PgR301_g001_t01"/>
    <property type="gene ID" value="PgR301_g001"/>
</dbReference>
<dbReference type="WBParaSite" id="PgR301_g001_t02">
    <property type="protein sequence ID" value="PgR301_g001_t02"/>
    <property type="gene ID" value="PgR301_g001"/>
</dbReference>
<dbReference type="GO" id="GO:0071277">
    <property type="term" value="P:cellular response to calcium ion"/>
    <property type="evidence" value="ECO:0007669"/>
    <property type="project" value="TreeGrafter"/>
</dbReference>
<proteinExistence type="inferred from homology"/>
<protein>
    <submittedName>
        <fullName evidence="4 5">C2 domain-containing protein</fullName>
    </submittedName>
</protein>
<dbReference type="SUPFAM" id="SSF53300">
    <property type="entry name" value="vWA-like"/>
    <property type="match status" value="1"/>
</dbReference>
<dbReference type="Gene3D" id="2.60.40.150">
    <property type="entry name" value="C2 domain"/>
    <property type="match status" value="1"/>
</dbReference>